<dbReference type="AlphaFoldDB" id="A0A0A0IK71"/>
<keyword evidence="1" id="KW-0238">DNA-binding</keyword>
<comment type="caution">
    <text evidence="1">The sequence shown here is derived from an EMBL/GenBank/DDBJ whole genome shotgun (WGS) entry which is preliminary data.</text>
</comment>
<organism evidence="1 2">
    <name type="scientific">Clostridium botulinum C/D str. DC5</name>
    <dbReference type="NCBI Taxonomy" id="1443128"/>
    <lineage>
        <taxon>Bacteria</taxon>
        <taxon>Bacillati</taxon>
        <taxon>Bacillota</taxon>
        <taxon>Clostridia</taxon>
        <taxon>Eubacteriales</taxon>
        <taxon>Clostridiaceae</taxon>
        <taxon>Clostridium</taxon>
    </lineage>
</organism>
<dbReference type="EMBL" id="JDRY01000008">
    <property type="protein sequence ID" value="KGN01318.1"/>
    <property type="molecule type" value="Genomic_DNA"/>
</dbReference>
<sequence>MHIDISDLLGKRVTEKKVDISFEGKNIMFEGEEISFAEPVNIKGIFKLSGNIVDFSGKLSAVLSLNCSRCLEKFNYPLEIEINEEFSKQENDKDNDNDIIIINSDRVDFSPIIETNIILSLPMKKLCSEECKGLCSVCGVNLNHSTCDCDKNDIDPRLAKLGDFFAKN</sequence>
<reference evidence="1 2" key="1">
    <citation type="submission" date="2014-01" db="EMBL/GenBank/DDBJ databases">
        <title>Plasmidome dynamics in the species complex Clostridium novyi sensu lato converts strains of independent lineages into distinctly different pathogens.</title>
        <authorList>
            <person name="Skarin H."/>
            <person name="Segerman B."/>
        </authorList>
    </citation>
    <scope>NUCLEOTIDE SEQUENCE [LARGE SCALE GENOMIC DNA]</scope>
    <source>
        <strain evidence="1 2">DC5</strain>
    </source>
</reference>
<protein>
    <submittedName>
        <fullName evidence="1">DNA-binding protein</fullName>
    </submittedName>
</protein>
<dbReference type="PANTHER" id="PTHR34374">
    <property type="entry name" value="LARGE RIBOSOMAL RNA SUBUNIT ACCUMULATION PROTEIN YCED HOMOLOG 1, CHLOROPLASTIC"/>
    <property type="match status" value="1"/>
</dbReference>
<name>A0A0A0IK71_CLOBO</name>
<accession>A0A0A0IK71</accession>
<dbReference type="Proteomes" id="UP000030014">
    <property type="component" value="Unassembled WGS sequence"/>
</dbReference>
<evidence type="ECO:0000313" key="1">
    <source>
        <dbReference type="EMBL" id="KGN01318.1"/>
    </source>
</evidence>
<dbReference type="GO" id="GO:0003677">
    <property type="term" value="F:DNA binding"/>
    <property type="evidence" value="ECO:0007669"/>
    <property type="project" value="UniProtKB-KW"/>
</dbReference>
<evidence type="ECO:0000313" key="2">
    <source>
        <dbReference type="Proteomes" id="UP000030014"/>
    </source>
</evidence>
<dbReference type="PANTHER" id="PTHR34374:SF1">
    <property type="entry name" value="LARGE RIBOSOMAL RNA SUBUNIT ACCUMULATION PROTEIN YCED HOMOLOG 1, CHLOROPLASTIC"/>
    <property type="match status" value="1"/>
</dbReference>
<dbReference type="InterPro" id="IPR003772">
    <property type="entry name" value="YceD"/>
</dbReference>
<proteinExistence type="predicted"/>
<dbReference type="RefSeq" id="WP_039257927.1">
    <property type="nucleotide sequence ID" value="NZ_JDRY01000008.1"/>
</dbReference>
<gene>
    <name evidence="1" type="ORF">Z955_01930</name>
</gene>
<dbReference type="Pfam" id="PF02620">
    <property type="entry name" value="YceD"/>
    <property type="match status" value="1"/>
</dbReference>